<keyword evidence="1" id="KW-0472">Membrane</keyword>
<dbReference type="AlphaFoldDB" id="A0A914ZU31"/>
<keyword evidence="2" id="KW-1185">Reference proteome</keyword>
<name>A0A914ZU31_PARUN</name>
<organism evidence="2 3">
    <name type="scientific">Parascaris univalens</name>
    <name type="common">Nematode worm</name>
    <dbReference type="NCBI Taxonomy" id="6257"/>
    <lineage>
        <taxon>Eukaryota</taxon>
        <taxon>Metazoa</taxon>
        <taxon>Ecdysozoa</taxon>
        <taxon>Nematoda</taxon>
        <taxon>Chromadorea</taxon>
        <taxon>Rhabditida</taxon>
        <taxon>Spirurina</taxon>
        <taxon>Ascaridomorpha</taxon>
        <taxon>Ascaridoidea</taxon>
        <taxon>Ascarididae</taxon>
        <taxon>Parascaris</taxon>
    </lineage>
</organism>
<evidence type="ECO:0000313" key="3">
    <source>
        <dbReference type="WBParaSite" id="PgB22_g030_t03"/>
    </source>
</evidence>
<proteinExistence type="predicted"/>
<keyword evidence="1" id="KW-0812">Transmembrane</keyword>
<dbReference type="Proteomes" id="UP000887569">
    <property type="component" value="Unplaced"/>
</dbReference>
<sequence>YIPLSIVLIVPALSGIYQLLFTSLRSPIHFQQGIRDTTPWRSALSGALVAVSPFVCALPLSSGESMSEFQLFLSKT</sequence>
<evidence type="ECO:0000256" key="1">
    <source>
        <dbReference type="SAM" id="Phobius"/>
    </source>
</evidence>
<feature type="transmembrane region" description="Helical" evidence="1">
    <location>
        <begin position="44"/>
        <end position="62"/>
    </location>
</feature>
<dbReference type="WBParaSite" id="PgB22_g030_t03">
    <property type="protein sequence ID" value="PgB22_g030_t03"/>
    <property type="gene ID" value="PgB22_g030"/>
</dbReference>
<reference evidence="3" key="1">
    <citation type="submission" date="2022-11" db="UniProtKB">
        <authorList>
            <consortium name="WormBaseParasite"/>
        </authorList>
    </citation>
    <scope>IDENTIFICATION</scope>
</reference>
<keyword evidence="1" id="KW-1133">Transmembrane helix</keyword>
<accession>A0A914ZU31</accession>
<protein>
    <submittedName>
        <fullName evidence="3">Uncharacterized protein</fullName>
    </submittedName>
</protein>
<feature type="transmembrane region" description="Helical" evidence="1">
    <location>
        <begin position="6"/>
        <end position="24"/>
    </location>
</feature>
<evidence type="ECO:0000313" key="2">
    <source>
        <dbReference type="Proteomes" id="UP000887569"/>
    </source>
</evidence>